<gene>
    <name evidence="2" type="ORF">BINO364_LOCUS15216</name>
</gene>
<evidence type="ECO:0000256" key="1">
    <source>
        <dbReference type="SAM" id="SignalP"/>
    </source>
</evidence>
<organism evidence="2 3">
    <name type="scientific">Brenthis ino</name>
    <name type="common">lesser marbled fritillary</name>
    <dbReference type="NCBI Taxonomy" id="405034"/>
    <lineage>
        <taxon>Eukaryota</taxon>
        <taxon>Metazoa</taxon>
        <taxon>Ecdysozoa</taxon>
        <taxon>Arthropoda</taxon>
        <taxon>Hexapoda</taxon>
        <taxon>Insecta</taxon>
        <taxon>Pterygota</taxon>
        <taxon>Neoptera</taxon>
        <taxon>Endopterygota</taxon>
        <taxon>Lepidoptera</taxon>
        <taxon>Glossata</taxon>
        <taxon>Ditrysia</taxon>
        <taxon>Papilionoidea</taxon>
        <taxon>Nymphalidae</taxon>
        <taxon>Heliconiinae</taxon>
        <taxon>Argynnini</taxon>
        <taxon>Brenthis</taxon>
    </lineage>
</organism>
<proteinExistence type="predicted"/>
<dbReference type="Proteomes" id="UP000838878">
    <property type="component" value="Chromosome 8"/>
</dbReference>
<protein>
    <submittedName>
        <fullName evidence="2">Uncharacterized protein</fullName>
    </submittedName>
</protein>
<name>A0A8J9VXZ1_9NEOP</name>
<dbReference type="AlphaFoldDB" id="A0A8J9VXZ1"/>
<feature type="non-terminal residue" evidence="2">
    <location>
        <position position="85"/>
    </location>
</feature>
<feature type="signal peptide" evidence="1">
    <location>
        <begin position="1"/>
        <end position="19"/>
    </location>
</feature>
<evidence type="ECO:0000313" key="3">
    <source>
        <dbReference type="Proteomes" id="UP000838878"/>
    </source>
</evidence>
<keyword evidence="3" id="KW-1185">Reference proteome</keyword>
<sequence>MAHFRIGILIAVLIVIVSAAPQGDDDDTPVACKTPTGKSGTCVHYYFCDPGYKDFDIDLDWRQCADYLDICCPGEFLKDYNLIRI</sequence>
<reference evidence="2" key="1">
    <citation type="submission" date="2021-12" db="EMBL/GenBank/DDBJ databases">
        <authorList>
            <person name="Martin H S."/>
        </authorList>
    </citation>
    <scope>NUCLEOTIDE SEQUENCE</scope>
</reference>
<feature type="chain" id="PRO_5035476201" evidence="1">
    <location>
        <begin position="20"/>
        <end position="85"/>
    </location>
</feature>
<evidence type="ECO:0000313" key="2">
    <source>
        <dbReference type="EMBL" id="CAH0730210.1"/>
    </source>
</evidence>
<dbReference type="EMBL" id="OV170228">
    <property type="protein sequence ID" value="CAH0730210.1"/>
    <property type="molecule type" value="Genomic_DNA"/>
</dbReference>
<accession>A0A8J9VXZ1</accession>
<keyword evidence="1" id="KW-0732">Signal</keyword>